<dbReference type="Proteomes" id="UP000030762">
    <property type="component" value="Unassembled WGS sequence"/>
</dbReference>
<feature type="region of interest" description="Disordered" evidence="1">
    <location>
        <begin position="916"/>
        <end position="942"/>
    </location>
</feature>
<feature type="compositionally biased region" description="Polar residues" evidence="1">
    <location>
        <begin position="812"/>
        <end position="832"/>
    </location>
</feature>
<feature type="compositionally biased region" description="Low complexity" evidence="1">
    <location>
        <begin position="833"/>
        <end position="846"/>
    </location>
</feature>
<feature type="transmembrane region" description="Helical" evidence="2">
    <location>
        <begin position="279"/>
        <end position="299"/>
    </location>
</feature>
<accession>T0QPE2</accession>
<sequence>MTHSCYVAVNATCAKAAWSACGYGWLLPTPVASLWCFWLLGGGQRLLHVRTSDSGLEFDVTKIHDPLAQGKAVALSQRKSSTTSRRRLQRYMKLGAMWAEWPSLSHTPLTIAFKVAGGPPWLNPLYFSLNFPYEASNVVLVLLCTTAVLLLWLGKRITPICDLWRKKYLYPMVFDVLYIPLTSTLVRLATCPDGYVQFVLPGGATCACIDHFGYFWGIGLSGFVALYLSALHYKLYTEPLATTMDFRFQTSFQIIMVMARTLNPIVSMLVSQLDIEHHPAIGSGIALGFLLCMTLLFCYNYKVQPCIGSGRLPNNIRALTFSSAMYASLCVLAFVGASAPIRHLYYALTPLPLLWLGVWRLNNRRALQFHIPDKSILGLLSDASSSASRAVGTIAALYMDPSKLHATQLAAVVDSIEKIAQGKELRTRVHALRILWFLHLKSFCKQRSVVGELRQDMIVPPELFLKDKDNKDRSSLPRRAGTSVDKAIKLRRHHTQRDAAQRTSSSVTDLHSSRSSRLWSNTLSLARLVAPSMLGRGGSTAEVVGAEYDVARFGGKQWISRSESGAEAVAHWTDVFDMALNILTSACVARDRSDMHEIALFLLQWYQTRYLRLSKPVFLQVLSALCASTHLKTAADATHSLFDATMAGHLPLGLWLRNASYLQAFSVALDHSSEVTVHKCAMILTLVVQAADAQTNPFVLVTPETIDRIQRGLTRWHAVYRISSLLEVLCLRLVTLEVHHERSDLVRRNWKRQASGVATWLQQLTRRRVHGHSDGSDRSVLPSQRRSVSRHHSIARGKSDIHAIRLARSPTLSRRTSAGSVAPDTSFTTARASTPSCTITTSSDTSSKHSVLALSASAIPLGLATERLPRHSNPGSAVGITHEKHATRRHVPLLGPTVGALAAAGPSVASLQAAVRDDAAAASTHTPSPPTHTLSMSSVEPPRPNDLRVDYLLDNMALRSVSKHGRWSGSDKFTFVPPAILAEVERRRSTRRQFLSLLHQAVGCQVNQRPHDFCVAISNLALLYTTADACALGDFLETELSPELRAFFHMHVTPVLALATAATSRRRRWPWGR</sequence>
<keyword evidence="2" id="KW-0812">Transmembrane</keyword>
<feature type="transmembrane region" description="Helical" evidence="2">
    <location>
        <begin position="214"/>
        <end position="233"/>
    </location>
</feature>
<feature type="transmembrane region" description="Helical" evidence="2">
    <location>
        <begin position="168"/>
        <end position="189"/>
    </location>
</feature>
<dbReference type="eggNOG" id="ENOG502S7CD">
    <property type="taxonomic scope" value="Eukaryota"/>
</dbReference>
<evidence type="ECO:0000256" key="1">
    <source>
        <dbReference type="SAM" id="MobiDB-lite"/>
    </source>
</evidence>
<feature type="transmembrane region" description="Helical" evidence="2">
    <location>
        <begin position="319"/>
        <end position="337"/>
    </location>
</feature>
<protein>
    <submittedName>
        <fullName evidence="3">Uncharacterized protein</fullName>
    </submittedName>
</protein>
<gene>
    <name evidence="3" type="ORF">SDRG_02609</name>
</gene>
<dbReference type="GeneID" id="19943336"/>
<reference evidence="3 4" key="1">
    <citation type="submission" date="2012-04" db="EMBL/GenBank/DDBJ databases">
        <title>The Genome Sequence of Saprolegnia declina VS20.</title>
        <authorList>
            <consortium name="The Broad Institute Genome Sequencing Platform"/>
            <person name="Russ C."/>
            <person name="Nusbaum C."/>
            <person name="Tyler B."/>
            <person name="van West P."/>
            <person name="Dieguez-Uribeondo J."/>
            <person name="de Bruijn I."/>
            <person name="Tripathy S."/>
            <person name="Jiang R."/>
            <person name="Young S.K."/>
            <person name="Zeng Q."/>
            <person name="Gargeya S."/>
            <person name="Fitzgerald M."/>
            <person name="Haas B."/>
            <person name="Abouelleil A."/>
            <person name="Alvarado L."/>
            <person name="Arachchi H.M."/>
            <person name="Berlin A."/>
            <person name="Chapman S.B."/>
            <person name="Goldberg J."/>
            <person name="Griggs A."/>
            <person name="Gujja S."/>
            <person name="Hansen M."/>
            <person name="Howarth C."/>
            <person name="Imamovic A."/>
            <person name="Larimer J."/>
            <person name="McCowen C."/>
            <person name="Montmayeur A."/>
            <person name="Murphy C."/>
            <person name="Neiman D."/>
            <person name="Pearson M."/>
            <person name="Priest M."/>
            <person name="Roberts A."/>
            <person name="Saif S."/>
            <person name="Shea T."/>
            <person name="Sisk P."/>
            <person name="Sykes S."/>
            <person name="Wortman J."/>
            <person name="Nusbaum C."/>
            <person name="Birren B."/>
        </authorList>
    </citation>
    <scope>NUCLEOTIDE SEQUENCE [LARGE SCALE GENOMIC DNA]</scope>
    <source>
        <strain evidence="3 4">VS20</strain>
    </source>
</reference>
<organism evidence="3 4">
    <name type="scientific">Saprolegnia diclina (strain VS20)</name>
    <dbReference type="NCBI Taxonomy" id="1156394"/>
    <lineage>
        <taxon>Eukaryota</taxon>
        <taxon>Sar</taxon>
        <taxon>Stramenopiles</taxon>
        <taxon>Oomycota</taxon>
        <taxon>Saprolegniomycetes</taxon>
        <taxon>Saprolegniales</taxon>
        <taxon>Saprolegniaceae</taxon>
        <taxon>Saprolegnia</taxon>
    </lineage>
</organism>
<keyword evidence="2" id="KW-0472">Membrane</keyword>
<evidence type="ECO:0000313" key="3">
    <source>
        <dbReference type="EMBL" id="EQC39954.1"/>
    </source>
</evidence>
<dbReference type="InParanoid" id="T0QPE2"/>
<name>T0QPE2_SAPDV</name>
<proteinExistence type="predicted"/>
<dbReference type="OrthoDB" id="70232at2759"/>
<dbReference type="AlphaFoldDB" id="T0QPE2"/>
<evidence type="ECO:0000256" key="2">
    <source>
        <dbReference type="SAM" id="Phobius"/>
    </source>
</evidence>
<evidence type="ECO:0000313" key="4">
    <source>
        <dbReference type="Proteomes" id="UP000030762"/>
    </source>
</evidence>
<feature type="region of interest" description="Disordered" evidence="1">
    <location>
        <begin position="812"/>
        <end position="846"/>
    </location>
</feature>
<feature type="transmembrane region" description="Helical" evidence="2">
    <location>
        <begin position="254"/>
        <end position="273"/>
    </location>
</feature>
<dbReference type="VEuPathDB" id="FungiDB:SDRG_02609"/>
<dbReference type="RefSeq" id="XP_008606428.1">
    <property type="nucleotide sequence ID" value="XM_008608206.1"/>
</dbReference>
<keyword evidence="2" id="KW-1133">Transmembrane helix</keyword>
<dbReference type="EMBL" id="JH767137">
    <property type="protein sequence ID" value="EQC39954.1"/>
    <property type="molecule type" value="Genomic_DNA"/>
</dbReference>
<feature type="transmembrane region" description="Helical" evidence="2">
    <location>
        <begin position="135"/>
        <end position="153"/>
    </location>
</feature>
<feature type="region of interest" description="Disordered" evidence="1">
    <location>
        <begin position="768"/>
        <end position="794"/>
    </location>
</feature>
<keyword evidence="4" id="KW-1185">Reference proteome</keyword>